<keyword evidence="2" id="KW-0472">Membrane</keyword>
<keyword evidence="2" id="KW-0812">Transmembrane</keyword>
<evidence type="ECO:0000256" key="1">
    <source>
        <dbReference type="SAM" id="MobiDB-lite"/>
    </source>
</evidence>
<sequence>MTDRGGKKCLLFCAAMLVLTGAVIVAGLYGSGKLKIITELGGQGITSGLSGGAATTQPPTSSPTIAYGK</sequence>
<organism evidence="3 4">
    <name type="scientific">Portunus trituberculatus</name>
    <name type="common">Swimming crab</name>
    <name type="synonym">Neptunus trituberculatus</name>
    <dbReference type="NCBI Taxonomy" id="210409"/>
    <lineage>
        <taxon>Eukaryota</taxon>
        <taxon>Metazoa</taxon>
        <taxon>Ecdysozoa</taxon>
        <taxon>Arthropoda</taxon>
        <taxon>Crustacea</taxon>
        <taxon>Multicrustacea</taxon>
        <taxon>Malacostraca</taxon>
        <taxon>Eumalacostraca</taxon>
        <taxon>Eucarida</taxon>
        <taxon>Decapoda</taxon>
        <taxon>Pleocyemata</taxon>
        <taxon>Brachyura</taxon>
        <taxon>Eubrachyura</taxon>
        <taxon>Portunoidea</taxon>
        <taxon>Portunidae</taxon>
        <taxon>Portuninae</taxon>
        <taxon>Portunus</taxon>
    </lineage>
</organism>
<gene>
    <name evidence="3" type="ORF">E2C01_081140</name>
</gene>
<name>A0A5B7IXW8_PORTR</name>
<dbReference type="EMBL" id="VSRR010071099">
    <property type="protein sequence ID" value="MPC86317.1"/>
    <property type="molecule type" value="Genomic_DNA"/>
</dbReference>
<proteinExistence type="predicted"/>
<feature type="transmembrane region" description="Helical" evidence="2">
    <location>
        <begin position="9"/>
        <end position="29"/>
    </location>
</feature>
<evidence type="ECO:0000256" key="2">
    <source>
        <dbReference type="SAM" id="Phobius"/>
    </source>
</evidence>
<accession>A0A5B7IXW8</accession>
<keyword evidence="2" id="KW-1133">Transmembrane helix</keyword>
<feature type="compositionally biased region" description="Low complexity" evidence="1">
    <location>
        <begin position="55"/>
        <end position="69"/>
    </location>
</feature>
<dbReference type="AlphaFoldDB" id="A0A5B7IXW8"/>
<dbReference type="OrthoDB" id="9990982at2759"/>
<reference evidence="3 4" key="1">
    <citation type="submission" date="2019-05" db="EMBL/GenBank/DDBJ databases">
        <title>Another draft genome of Portunus trituberculatus and its Hox gene families provides insights of decapod evolution.</title>
        <authorList>
            <person name="Jeong J.-H."/>
            <person name="Song I."/>
            <person name="Kim S."/>
            <person name="Choi T."/>
            <person name="Kim D."/>
            <person name="Ryu S."/>
            <person name="Kim W."/>
        </authorList>
    </citation>
    <scope>NUCLEOTIDE SEQUENCE [LARGE SCALE GENOMIC DNA]</scope>
    <source>
        <tissue evidence="3">Muscle</tissue>
    </source>
</reference>
<protein>
    <submittedName>
        <fullName evidence="3">Uncharacterized protein</fullName>
    </submittedName>
</protein>
<evidence type="ECO:0000313" key="3">
    <source>
        <dbReference type="EMBL" id="MPC86317.1"/>
    </source>
</evidence>
<evidence type="ECO:0000313" key="4">
    <source>
        <dbReference type="Proteomes" id="UP000324222"/>
    </source>
</evidence>
<comment type="caution">
    <text evidence="3">The sequence shown here is derived from an EMBL/GenBank/DDBJ whole genome shotgun (WGS) entry which is preliminary data.</text>
</comment>
<keyword evidence="4" id="KW-1185">Reference proteome</keyword>
<dbReference type="Proteomes" id="UP000324222">
    <property type="component" value="Unassembled WGS sequence"/>
</dbReference>
<feature type="region of interest" description="Disordered" evidence="1">
    <location>
        <begin position="49"/>
        <end position="69"/>
    </location>
</feature>